<dbReference type="EMBL" id="JBHRYQ010000001">
    <property type="protein sequence ID" value="MFC3810957.1"/>
    <property type="molecule type" value="Genomic_DNA"/>
</dbReference>
<feature type="transmembrane region" description="Helical" evidence="1">
    <location>
        <begin position="104"/>
        <end position="123"/>
    </location>
</feature>
<dbReference type="Proteomes" id="UP001595616">
    <property type="component" value="Unassembled WGS sequence"/>
</dbReference>
<keyword evidence="1" id="KW-0812">Transmembrane</keyword>
<keyword evidence="3" id="KW-1185">Reference proteome</keyword>
<evidence type="ECO:0000313" key="3">
    <source>
        <dbReference type="Proteomes" id="UP001595616"/>
    </source>
</evidence>
<sequence length="167" mass="19058">MINIFFGFWKKFSIVLLAIVVLYCYASLPESIAITHDSQGKPIRFIDKQVYFYVASAVGFLFNLLMTLLGNQLQKAEFSKIFPNSEWAQKPLALRELLRGWQSAFVAIINTFLIFAILGLNNINAGKNQTLDFNYNWMLLLGGALLMILIFVVPLRLLFSTPRNIED</sequence>
<feature type="transmembrane region" description="Helical" evidence="1">
    <location>
        <begin position="50"/>
        <end position="70"/>
    </location>
</feature>
<evidence type="ECO:0008006" key="4">
    <source>
        <dbReference type="Google" id="ProtNLM"/>
    </source>
</evidence>
<reference evidence="3" key="1">
    <citation type="journal article" date="2019" name="Int. J. Syst. Evol. Microbiol.">
        <title>The Global Catalogue of Microorganisms (GCM) 10K type strain sequencing project: providing services to taxonomists for standard genome sequencing and annotation.</title>
        <authorList>
            <consortium name="The Broad Institute Genomics Platform"/>
            <consortium name="The Broad Institute Genome Sequencing Center for Infectious Disease"/>
            <person name="Wu L."/>
            <person name="Ma J."/>
        </authorList>
    </citation>
    <scope>NUCLEOTIDE SEQUENCE [LARGE SCALE GENOMIC DNA]</scope>
    <source>
        <strain evidence="3">CECT 7956</strain>
    </source>
</reference>
<evidence type="ECO:0000313" key="2">
    <source>
        <dbReference type="EMBL" id="MFC3810957.1"/>
    </source>
</evidence>
<evidence type="ECO:0000256" key="1">
    <source>
        <dbReference type="SAM" id="Phobius"/>
    </source>
</evidence>
<name>A0ABV7YXB3_9BACT</name>
<dbReference type="RefSeq" id="WP_379837526.1">
    <property type="nucleotide sequence ID" value="NZ_JBHRYQ010000001.1"/>
</dbReference>
<proteinExistence type="predicted"/>
<comment type="caution">
    <text evidence="2">The sequence shown here is derived from an EMBL/GenBank/DDBJ whole genome shotgun (WGS) entry which is preliminary data.</text>
</comment>
<feature type="transmembrane region" description="Helical" evidence="1">
    <location>
        <begin position="135"/>
        <end position="159"/>
    </location>
</feature>
<keyword evidence="1" id="KW-0472">Membrane</keyword>
<accession>A0ABV7YXB3</accession>
<gene>
    <name evidence="2" type="ORF">ACFOOI_09855</name>
</gene>
<keyword evidence="1" id="KW-1133">Transmembrane helix</keyword>
<organism evidence="2 3">
    <name type="scientific">Lacihabitans lacunae</name>
    <dbReference type="NCBI Taxonomy" id="1028214"/>
    <lineage>
        <taxon>Bacteria</taxon>
        <taxon>Pseudomonadati</taxon>
        <taxon>Bacteroidota</taxon>
        <taxon>Cytophagia</taxon>
        <taxon>Cytophagales</taxon>
        <taxon>Leadbetterellaceae</taxon>
        <taxon>Lacihabitans</taxon>
    </lineage>
</organism>
<protein>
    <recommendedName>
        <fullName evidence="4">DUF1648 domain-containing protein</fullName>
    </recommendedName>
</protein>